<comment type="caution">
    <text evidence="2">The sequence shown here is derived from an EMBL/GenBank/DDBJ whole genome shotgun (WGS) entry which is preliminary data.</text>
</comment>
<organism evidence="2 3">
    <name type="scientific">Phomopsis amygdali</name>
    <name type="common">Fusicoccum amygdali</name>
    <dbReference type="NCBI Taxonomy" id="1214568"/>
    <lineage>
        <taxon>Eukaryota</taxon>
        <taxon>Fungi</taxon>
        <taxon>Dikarya</taxon>
        <taxon>Ascomycota</taxon>
        <taxon>Pezizomycotina</taxon>
        <taxon>Sordariomycetes</taxon>
        <taxon>Sordariomycetidae</taxon>
        <taxon>Diaporthales</taxon>
        <taxon>Diaporthaceae</taxon>
        <taxon>Diaporthe</taxon>
    </lineage>
</organism>
<sequence length="404" mass="47004">MDEATASVPIPQSSRPSIILTLQNTSNDAGSSPLTHFHRFNDLPQELREMIFEACLPRRVFNFTYEKSDDVHYKTTLDLSSKPKALPSIAWVCKEAYGVSKRFLREYKMDLTRVSYIYDQYLFTTTRIFFRRHFDTLYINYCGRVSDEEEDEDEDEDETEHDQYLESLPDGPFTLALMPGVNIILNMDILVGPRMNINPPFEKWLNGKPYRDCLTKHDHCNVILATTEMSMTSLDVRASGLFGLLGEERHALIDVADTSKIDQYEGYIQRRELSGSRIRLRDSTFHPIQERWRRPLDLPRPSRYGTQGRTRAWERMHPADAAGPPLEFSVAARDVIESLQLIKQSWLEANDCFEPGDSPIVPWSGDLDYRQWDDEHPVAKFWLRQLPEFLFVVMYVVTELDGWE</sequence>
<protein>
    <recommendedName>
        <fullName evidence="1">2EXR domain-containing protein</fullName>
    </recommendedName>
</protein>
<evidence type="ECO:0000313" key="3">
    <source>
        <dbReference type="Proteomes" id="UP001265746"/>
    </source>
</evidence>
<dbReference type="AlphaFoldDB" id="A0AAD9VYE4"/>
<dbReference type="Pfam" id="PF20150">
    <property type="entry name" value="2EXR"/>
    <property type="match status" value="1"/>
</dbReference>
<feature type="domain" description="2EXR" evidence="1">
    <location>
        <begin position="37"/>
        <end position="137"/>
    </location>
</feature>
<dbReference type="EMBL" id="JAUJFL010000007">
    <property type="protein sequence ID" value="KAK2599735.1"/>
    <property type="molecule type" value="Genomic_DNA"/>
</dbReference>
<evidence type="ECO:0000259" key="1">
    <source>
        <dbReference type="Pfam" id="PF20150"/>
    </source>
</evidence>
<name>A0AAD9VYE4_PHOAM</name>
<dbReference type="PANTHER" id="PTHR35910:SF1">
    <property type="entry name" value="2EXR DOMAIN-CONTAINING PROTEIN"/>
    <property type="match status" value="1"/>
</dbReference>
<keyword evidence="3" id="KW-1185">Reference proteome</keyword>
<proteinExistence type="predicted"/>
<dbReference type="PANTHER" id="PTHR35910">
    <property type="entry name" value="2EXR DOMAIN-CONTAINING PROTEIN"/>
    <property type="match status" value="1"/>
</dbReference>
<dbReference type="InterPro" id="IPR045518">
    <property type="entry name" value="2EXR"/>
</dbReference>
<reference evidence="2" key="1">
    <citation type="submission" date="2023-06" db="EMBL/GenBank/DDBJ databases">
        <authorList>
            <person name="Noh H."/>
        </authorList>
    </citation>
    <scope>NUCLEOTIDE SEQUENCE</scope>
    <source>
        <strain evidence="2">DUCC20226</strain>
    </source>
</reference>
<accession>A0AAD9VYE4</accession>
<gene>
    <name evidence="2" type="ORF">N8I77_011465</name>
</gene>
<evidence type="ECO:0000313" key="2">
    <source>
        <dbReference type="EMBL" id="KAK2599735.1"/>
    </source>
</evidence>
<dbReference type="Proteomes" id="UP001265746">
    <property type="component" value="Unassembled WGS sequence"/>
</dbReference>